<comment type="caution">
    <text evidence="1">The sequence shown here is derived from an EMBL/GenBank/DDBJ whole genome shotgun (WGS) entry which is preliminary data.</text>
</comment>
<feature type="non-terminal residue" evidence="1">
    <location>
        <position position="47"/>
    </location>
</feature>
<gene>
    <name evidence="1" type="ORF">Godav_004194</name>
</gene>
<evidence type="ECO:0000313" key="2">
    <source>
        <dbReference type="Proteomes" id="UP000593561"/>
    </source>
</evidence>
<accession>A0A7J8SL50</accession>
<name>A0A7J8SL50_GOSDV</name>
<dbReference type="EMBL" id="JABFAC010000010">
    <property type="protein sequence ID" value="MBA0626540.1"/>
    <property type="molecule type" value="Genomic_DNA"/>
</dbReference>
<evidence type="ECO:0000313" key="1">
    <source>
        <dbReference type="EMBL" id="MBA0626540.1"/>
    </source>
</evidence>
<proteinExistence type="predicted"/>
<dbReference type="Proteomes" id="UP000593561">
    <property type="component" value="Unassembled WGS sequence"/>
</dbReference>
<reference evidence="1 2" key="1">
    <citation type="journal article" date="2019" name="Genome Biol. Evol.">
        <title>Insights into the evolution of the New World diploid cottons (Gossypium, subgenus Houzingenia) based on genome sequencing.</title>
        <authorList>
            <person name="Grover C.E."/>
            <person name="Arick M.A. 2nd"/>
            <person name="Thrash A."/>
            <person name="Conover J.L."/>
            <person name="Sanders W.S."/>
            <person name="Peterson D.G."/>
            <person name="Frelichowski J.E."/>
            <person name="Scheffler J.A."/>
            <person name="Scheffler B.E."/>
            <person name="Wendel J.F."/>
        </authorList>
    </citation>
    <scope>NUCLEOTIDE SEQUENCE [LARGE SCALE GENOMIC DNA]</scope>
    <source>
        <strain evidence="1">27</strain>
        <tissue evidence="1">Leaf</tissue>
    </source>
</reference>
<organism evidence="1 2">
    <name type="scientific">Gossypium davidsonii</name>
    <name type="common">Davidson's cotton</name>
    <name type="synonym">Gossypium klotzschianum subsp. davidsonii</name>
    <dbReference type="NCBI Taxonomy" id="34287"/>
    <lineage>
        <taxon>Eukaryota</taxon>
        <taxon>Viridiplantae</taxon>
        <taxon>Streptophyta</taxon>
        <taxon>Embryophyta</taxon>
        <taxon>Tracheophyta</taxon>
        <taxon>Spermatophyta</taxon>
        <taxon>Magnoliopsida</taxon>
        <taxon>eudicotyledons</taxon>
        <taxon>Gunneridae</taxon>
        <taxon>Pentapetalae</taxon>
        <taxon>rosids</taxon>
        <taxon>malvids</taxon>
        <taxon>Malvales</taxon>
        <taxon>Malvaceae</taxon>
        <taxon>Malvoideae</taxon>
        <taxon>Gossypium</taxon>
    </lineage>
</organism>
<sequence length="47" mass="5336">MTLQRKDGWQSFKISKMKMLSGKLLGWCLTRFCTGVGTSTGFICLEF</sequence>
<keyword evidence="2" id="KW-1185">Reference proteome</keyword>
<dbReference type="AlphaFoldDB" id="A0A7J8SL50"/>
<protein>
    <submittedName>
        <fullName evidence="1">Uncharacterized protein</fullName>
    </submittedName>
</protein>